<dbReference type="eggNOG" id="COG3843">
    <property type="taxonomic scope" value="Bacteria"/>
</dbReference>
<dbReference type="Pfam" id="PF22863">
    <property type="entry name" value="TraI_middle"/>
    <property type="match status" value="1"/>
</dbReference>
<dbReference type="EMBL" id="AIMA01000035">
    <property type="protein sequence ID" value="EJF88042.1"/>
    <property type="molecule type" value="Genomic_DNA"/>
</dbReference>
<dbReference type="Pfam" id="PF03432">
    <property type="entry name" value="Relaxase"/>
    <property type="match status" value="1"/>
</dbReference>
<reference evidence="3 4" key="1">
    <citation type="submission" date="2012-03" db="EMBL/GenBank/DDBJ databases">
        <title>The Genome Sequence of Bartonella melophagi K-2C.</title>
        <authorList>
            <consortium name="The Broad Institute Genome Sequencing Platform"/>
            <consortium name="The Broad Institute Genome Sequencing Center for Infectious Disease"/>
            <person name="Feldgarden M."/>
            <person name="Kirby J."/>
            <person name="Kosoy M."/>
            <person name="Birtles R."/>
            <person name="Probert W.S."/>
            <person name="Chiaraviglio L."/>
            <person name="Young S.K."/>
            <person name="Zeng Q."/>
            <person name="Gargeya S."/>
            <person name="Fitzgerald M."/>
            <person name="Haas B."/>
            <person name="Abouelleil A."/>
            <person name="Alvarado L."/>
            <person name="Arachchi H.M."/>
            <person name="Berlin A."/>
            <person name="Chapman S.B."/>
            <person name="Gearin G."/>
            <person name="Goldberg J."/>
            <person name="Griggs A."/>
            <person name="Gujja S."/>
            <person name="Hansen M."/>
            <person name="Heiman D."/>
            <person name="Howarth C."/>
            <person name="Larimer J."/>
            <person name="Lui A."/>
            <person name="MacDonald P.J.P."/>
            <person name="McCowen C."/>
            <person name="Montmayeur A."/>
            <person name="Murphy C."/>
            <person name="Neiman D."/>
            <person name="Pearson M."/>
            <person name="Priest M."/>
            <person name="Roberts A."/>
            <person name="Saif S."/>
            <person name="Shea T."/>
            <person name="Sisk P."/>
            <person name="Stolte C."/>
            <person name="Sykes S."/>
            <person name="Wortman J."/>
            <person name="Nusbaum C."/>
            <person name="Birren B."/>
        </authorList>
    </citation>
    <scope>NUCLEOTIDE SEQUENCE [LARGE SCALE GENOMIC DNA]</scope>
    <source>
        <strain evidence="3 4">K-2C</strain>
    </source>
</reference>
<evidence type="ECO:0008006" key="5">
    <source>
        <dbReference type="Google" id="ProtNLM"/>
    </source>
</evidence>
<accession>J1JT35</accession>
<protein>
    <recommendedName>
        <fullName evidence="5">Large polyvalent protein-associated domain-containing protein</fullName>
    </recommendedName>
</protein>
<organism evidence="3 4">
    <name type="scientific">Bartonella melophagi K-2C</name>
    <dbReference type="NCBI Taxonomy" id="1094557"/>
    <lineage>
        <taxon>Bacteria</taxon>
        <taxon>Pseudomonadati</taxon>
        <taxon>Pseudomonadota</taxon>
        <taxon>Alphaproteobacteria</taxon>
        <taxon>Hyphomicrobiales</taxon>
        <taxon>Bartonellaceae</taxon>
        <taxon>Bartonella</taxon>
    </lineage>
</organism>
<evidence type="ECO:0000259" key="1">
    <source>
        <dbReference type="Pfam" id="PF03432"/>
    </source>
</evidence>
<dbReference type="OrthoDB" id="279005at2"/>
<dbReference type="NCBIfam" id="NF041893">
    <property type="entry name" value="TraI_MobP_relax"/>
    <property type="match status" value="1"/>
</dbReference>
<sequence length="510" mass="58609">MIAKRIERKKATSSMAGLARYIMNLDGGISPRDWKLTCDYIIDNDEQKSEKVAAIRVTNCHTDDPVMATEFILKTQNQNKKSKTDKTYHLVLSFPIGETPEKKTLHEIEDKFCAALGYDTHQRISAIHQDTDNLHIHIAINKINPDNFRNYEPFFDKRTLMKTCRQIEQEYGLTKTPHGFDHKAEQYPEHEISNSDNIKQSRTKDFEYKTGIESLSTYVGKRIKEFDYTDWPSLHKSLADHGLVIKKRGSGLVIGATNLDLWVKASSCDRSLSLFALEKKLGSYQDIKPNRQKQYKPIPIGKNNQAKALLYSQYKEQKKISDLERQKRYQTLYKQKTLFYRQLSIWYKQQSSSLKLIPKNLRVAVRNTLKLQKAYRQQELKEKQAIVKKKLSEAKFPTWRDWLYQQANIGNEDAIDVLHSMNERRMVLSNNLLTAKTAQKTGEFLRKSLNSYLIKNGNMLYKSVDGGVIIDAGETIHAQKFTTGSAYIALSLAVIGLDRSISVGGICPLI</sequence>
<evidence type="ECO:0000259" key="2">
    <source>
        <dbReference type="Pfam" id="PF22863"/>
    </source>
</evidence>
<feature type="domain" description="TraI-like middle" evidence="2">
    <location>
        <begin position="201"/>
        <end position="286"/>
    </location>
</feature>
<gene>
    <name evidence="3" type="ORF">ME3_01314</name>
</gene>
<dbReference type="AlphaFoldDB" id="J1JT35"/>
<dbReference type="InterPro" id="IPR054462">
    <property type="entry name" value="TraI_M"/>
</dbReference>
<keyword evidence="4" id="KW-1185">Reference proteome</keyword>
<dbReference type="PATRIC" id="fig|1094557.3.peg.1347"/>
<dbReference type="InterPro" id="IPR005094">
    <property type="entry name" value="Endonuclease_MobA/VirD2"/>
</dbReference>
<evidence type="ECO:0000313" key="4">
    <source>
        <dbReference type="Proteomes" id="UP000009017"/>
    </source>
</evidence>
<comment type="caution">
    <text evidence="3">The sequence shown here is derived from an EMBL/GenBank/DDBJ whole genome shotgun (WGS) entry which is preliminary data.</text>
</comment>
<feature type="domain" description="MobA/VirD2-like nuclease" evidence="1">
    <location>
        <begin position="40"/>
        <end position="173"/>
    </location>
</feature>
<dbReference type="Proteomes" id="UP000009017">
    <property type="component" value="Unassembled WGS sequence"/>
</dbReference>
<proteinExistence type="predicted"/>
<evidence type="ECO:0000313" key="3">
    <source>
        <dbReference type="EMBL" id="EJF88042.1"/>
    </source>
</evidence>
<dbReference type="InterPro" id="IPR049751">
    <property type="entry name" value="TraI/MobA_relaxases"/>
</dbReference>
<dbReference type="HOGENOM" id="CLU_022651_1_0_5"/>
<name>J1JT35_9HYPH</name>